<keyword evidence="2" id="KW-1185">Reference proteome</keyword>
<dbReference type="EMBL" id="PDET01000005">
    <property type="protein sequence ID" value="PRD15864.1"/>
    <property type="molecule type" value="Genomic_DNA"/>
</dbReference>
<evidence type="ECO:0000313" key="1">
    <source>
        <dbReference type="EMBL" id="PRD15864.1"/>
    </source>
</evidence>
<proteinExistence type="predicted"/>
<reference evidence="1 2" key="1">
    <citation type="submission" date="2017-10" db="EMBL/GenBank/DDBJ databases">
        <title>Draft genome of two endophytic bacteria isolated from 'guarana' Paullinia cupana (Mart.) Ducke.</title>
        <authorList>
            <person name="Siqueira K.A."/>
            <person name="Liotti R.G."/>
            <person name="Mendes T.A."/>
            <person name="Soares M.A."/>
        </authorList>
    </citation>
    <scope>NUCLEOTIDE SEQUENCE [LARGE SCALE GENOMIC DNA]</scope>
    <source>
        <strain evidence="1 2">342</strain>
    </source>
</reference>
<evidence type="ECO:0000313" key="2">
    <source>
        <dbReference type="Proteomes" id="UP000239181"/>
    </source>
</evidence>
<accession>A0A2S9IDQ0</accession>
<name>A0A2S9IDQ0_9GAMM</name>
<sequence length="77" mass="8837">MLLKGRATDFLYAFEANVLRHFAKIFSLAVHGLMLRVYLAACNNNLPSTKKVMLYHRNGISGNLKDFFAWRALPHDQ</sequence>
<dbReference type="Proteomes" id="UP000239181">
    <property type="component" value="Unassembled WGS sequence"/>
</dbReference>
<gene>
    <name evidence="1" type="ORF">CQW29_09965</name>
</gene>
<comment type="caution">
    <text evidence="1">The sequence shown here is derived from an EMBL/GenBank/DDBJ whole genome shotgun (WGS) entry which is preliminary data.</text>
</comment>
<dbReference type="AlphaFoldDB" id="A0A2S9IDQ0"/>
<protein>
    <submittedName>
        <fullName evidence="1">Uncharacterized protein</fullName>
    </submittedName>
</protein>
<organism evidence="1 2">
    <name type="scientific">Pantoea coffeiphila</name>
    <dbReference type="NCBI Taxonomy" id="1465635"/>
    <lineage>
        <taxon>Bacteria</taxon>
        <taxon>Pseudomonadati</taxon>
        <taxon>Pseudomonadota</taxon>
        <taxon>Gammaproteobacteria</taxon>
        <taxon>Enterobacterales</taxon>
        <taxon>Erwiniaceae</taxon>
        <taxon>Pantoea</taxon>
    </lineage>
</organism>